<feature type="region of interest" description="Disordered" evidence="1">
    <location>
        <begin position="48"/>
        <end position="82"/>
    </location>
</feature>
<keyword evidence="3" id="KW-1185">Reference proteome</keyword>
<evidence type="ECO:0000313" key="2">
    <source>
        <dbReference type="EMBL" id="KAK5898907.1"/>
    </source>
</evidence>
<reference evidence="2 3" key="1">
    <citation type="journal article" date="2023" name="Mol. Biol. Evol.">
        <title>Genomics of Secondarily Temperate Adaptation in the Only Non-Antarctic Icefish.</title>
        <authorList>
            <person name="Rivera-Colon A.G."/>
            <person name="Rayamajhi N."/>
            <person name="Minhas B.F."/>
            <person name="Madrigal G."/>
            <person name="Bilyk K.T."/>
            <person name="Yoon V."/>
            <person name="Hune M."/>
            <person name="Gregory S."/>
            <person name="Cheng C.H.C."/>
            <person name="Catchen J.M."/>
        </authorList>
    </citation>
    <scope>NUCLEOTIDE SEQUENCE [LARGE SCALE GENOMIC DNA]</scope>
    <source>
        <strain evidence="2">JC2023a</strain>
    </source>
</reference>
<dbReference type="EMBL" id="JAULUE010002052">
    <property type="protein sequence ID" value="KAK5898907.1"/>
    <property type="molecule type" value="Genomic_DNA"/>
</dbReference>
<evidence type="ECO:0000256" key="1">
    <source>
        <dbReference type="SAM" id="MobiDB-lite"/>
    </source>
</evidence>
<gene>
    <name evidence="2" type="ORF">CesoFtcFv8_008442</name>
</gene>
<protein>
    <submittedName>
        <fullName evidence="2">Uncharacterized protein</fullName>
    </submittedName>
</protein>
<accession>A0AAN8C8A9</accession>
<feature type="compositionally biased region" description="Polar residues" evidence="1">
    <location>
        <begin position="66"/>
        <end position="82"/>
    </location>
</feature>
<name>A0AAN8C8A9_9TELE</name>
<evidence type="ECO:0000313" key="3">
    <source>
        <dbReference type="Proteomes" id="UP001335648"/>
    </source>
</evidence>
<dbReference type="AlphaFoldDB" id="A0AAN8C8A9"/>
<comment type="caution">
    <text evidence="2">The sequence shown here is derived from an EMBL/GenBank/DDBJ whole genome shotgun (WGS) entry which is preliminary data.</text>
</comment>
<proteinExistence type="predicted"/>
<dbReference type="Proteomes" id="UP001335648">
    <property type="component" value="Unassembled WGS sequence"/>
</dbReference>
<organism evidence="2 3">
    <name type="scientific">Champsocephalus esox</name>
    <name type="common">pike icefish</name>
    <dbReference type="NCBI Taxonomy" id="159716"/>
    <lineage>
        <taxon>Eukaryota</taxon>
        <taxon>Metazoa</taxon>
        <taxon>Chordata</taxon>
        <taxon>Craniata</taxon>
        <taxon>Vertebrata</taxon>
        <taxon>Euteleostomi</taxon>
        <taxon>Actinopterygii</taxon>
        <taxon>Neopterygii</taxon>
        <taxon>Teleostei</taxon>
        <taxon>Neoteleostei</taxon>
        <taxon>Acanthomorphata</taxon>
        <taxon>Eupercaria</taxon>
        <taxon>Perciformes</taxon>
        <taxon>Notothenioidei</taxon>
        <taxon>Channichthyidae</taxon>
        <taxon>Champsocephalus</taxon>
    </lineage>
</organism>
<sequence length="82" mass="9101">MKSFDWTVSKSYTLLIAILFNTVIQEEGKKAGGPRNIQTIPLNSSSLNLEKHVESRRAQEAIETSEVPSETAPDSDSLPNRK</sequence>
<feature type="compositionally biased region" description="Basic and acidic residues" evidence="1">
    <location>
        <begin position="49"/>
        <end position="60"/>
    </location>
</feature>